<dbReference type="EMBL" id="AAZO01002693">
    <property type="status" value="NOT_ANNOTATED_CDS"/>
    <property type="molecule type" value="Genomic_DNA"/>
</dbReference>
<dbReference type="OrthoDB" id="614844at2759"/>
<dbReference type="GeneID" id="8230069"/>
<evidence type="ECO:0000256" key="8">
    <source>
        <dbReference type="ARBA" id="ARBA00022692"/>
    </source>
</evidence>
<sequence length="430" mass="49378">MNSERKKKVCIVVLGDIGRSPRMQYHGLSFAREKYNVTFVGYSGSTPLKLLRDKKNVNFKYLYPCPNFKQYLPNVLAYIFKVIWQIVTLFYALLTIDVSDFLLIQNPPALPGIGVCFLYCKLFKVKLVIDWHNYAYSILALSVGDKHKLVKISKWYEFFIGSKSENNLCVTQAMRKDLMDNHKISAITFYDCPPDFFHCTTVEEKHNLFLSLGLKYKIFLNNCDSNETVFTKVNAGNKVVLKDDRPAFLISSTSWTEDEDFSILLSALEMYEESKKCSSNLPNLICAITGKGPLKEYYSKIIEEKNWKYVQIVTPWLEAEDYPLFIGSADLGVCLHKSSSGLDLPMKVVDMFGCSVPVCAINFNCLPELVKHELNGFIFNDASELFTQIKSWFEDFPNSNSPKQKSIKENLSNSVKKWHDNWKLNVLPLF</sequence>
<keyword evidence="5" id="KW-0597">Phosphoprotein</keyword>
<comment type="subcellular location">
    <subcellularLocation>
        <location evidence="1">Endoplasmic reticulum membrane</location>
        <topology evidence="1">Single-pass membrane protein</topology>
    </subcellularLocation>
</comment>
<keyword evidence="9" id="KW-0256">Endoplasmic reticulum</keyword>
<evidence type="ECO:0000256" key="13">
    <source>
        <dbReference type="ARBA" id="ARBA00031434"/>
    </source>
</evidence>
<evidence type="ECO:0000313" key="23">
    <source>
        <dbReference type="EnsemblMetazoa" id="PHUM232220-PA"/>
    </source>
</evidence>
<evidence type="ECO:0000256" key="14">
    <source>
        <dbReference type="ARBA" id="ARBA00031566"/>
    </source>
</evidence>
<dbReference type="Pfam" id="PF00534">
    <property type="entry name" value="Glycos_transf_1"/>
    <property type="match status" value="1"/>
</dbReference>
<evidence type="ECO:0000256" key="9">
    <source>
        <dbReference type="ARBA" id="ARBA00022824"/>
    </source>
</evidence>
<evidence type="ECO:0000313" key="22">
    <source>
        <dbReference type="EMBL" id="EEB13279.1"/>
    </source>
</evidence>
<organism>
    <name type="scientific">Pediculus humanus subsp. corporis</name>
    <name type="common">Body louse</name>
    <dbReference type="NCBI Taxonomy" id="121224"/>
    <lineage>
        <taxon>Eukaryota</taxon>
        <taxon>Metazoa</taxon>
        <taxon>Ecdysozoa</taxon>
        <taxon>Arthropoda</taxon>
        <taxon>Hexapoda</taxon>
        <taxon>Insecta</taxon>
        <taxon>Pterygota</taxon>
        <taxon>Neoptera</taxon>
        <taxon>Paraneoptera</taxon>
        <taxon>Psocodea</taxon>
        <taxon>Troctomorpha</taxon>
        <taxon>Phthiraptera</taxon>
        <taxon>Anoplura</taxon>
        <taxon>Pediculidae</taxon>
        <taxon>Pediculus</taxon>
    </lineage>
</organism>
<dbReference type="InterPro" id="IPR026051">
    <property type="entry name" value="ALG1-like"/>
</dbReference>
<dbReference type="PANTHER" id="PTHR13036">
    <property type="entry name" value="BETA1,4 MANNOSYLTRANSFERASE"/>
    <property type="match status" value="1"/>
</dbReference>
<dbReference type="RefSeq" id="XP_002426017.1">
    <property type="nucleotide sequence ID" value="XM_002425972.1"/>
</dbReference>
<evidence type="ECO:0000256" key="20">
    <source>
        <dbReference type="SAM" id="Phobius"/>
    </source>
</evidence>
<reference evidence="22" key="2">
    <citation type="submission" date="2007-04" db="EMBL/GenBank/DDBJ databases">
        <title>The genome of the human body louse.</title>
        <authorList>
            <consortium name="The Human Body Louse Genome Consortium"/>
            <person name="Kirkness E."/>
            <person name="Walenz B."/>
            <person name="Hass B."/>
            <person name="Bruggner R."/>
            <person name="Strausberg R."/>
        </authorList>
    </citation>
    <scope>NUCLEOTIDE SEQUENCE</scope>
    <source>
        <strain evidence="22">USDA</strain>
    </source>
</reference>
<evidence type="ECO:0000256" key="4">
    <source>
        <dbReference type="ARBA" id="ARBA00015841"/>
    </source>
</evidence>
<name>E0VIS3_PEDHC</name>
<dbReference type="STRING" id="121224.E0VIS3"/>
<evidence type="ECO:0000256" key="1">
    <source>
        <dbReference type="ARBA" id="ARBA00004389"/>
    </source>
</evidence>
<dbReference type="PANTHER" id="PTHR13036:SF0">
    <property type="entry name" value="CHITOBIOSYLDIPHOSPHODOLICHOL BETA-MANNOSYLTRANSFERASE"/>
    <property type="match status" value="1"/>
</dbReference>
<protein>
    <recommendedName>
        <fullName evidence="4">Chitobiosyldiphosphodolichol beta-mannosyltransferase</fullName>
        <ecNumber evidence="3">2.4.1.142</ecNumber>
    </recommendedName>
    <alternativeName>
        <fullName evidence="19">Asparagine-linked glycosylation protein 1 homolog</fullName>
    </alternativeName>
    <alternativeName>
        <fullName evidence="14">Beta-1,4-mannosyltransferase</fullName>
    </alternativeName>
    <alternativeName>
        <fullName evidence="15">GDP-Man:GlcNAc2-PP-dolichol mannosyltransferase</fullName>
    </alternativeName>
    <alternativeName>
        <fullName evidence="13">GDP-mannose-dolichol diphosphochitobiose mannosyltransferase</fullName>
    </alternativeName>
</protein>
<evidence type="ECO:0000256" key="12">
    <source>
        <dbReference type="ARBA" id="ARBA00023136"/>
    </source>
</evidence>
<feature type="transmembrane region" description="Helical" evidence="20">
    <location>
        <begin position="75"/>
        <end position="94"/>
    </location>
</feature>
<dbReference type="FunCoup" id="E0VIS3">
    <property type="interactions" value="2190"/>
</dbReference>
<keyword evidence="10" id="KW-0735">Signal-anchor</keyword>
<dbReference type="EnsemblMetazoa" id="PHUM232220-RA">
    <property type="protein sequence ID" value="PHUM232220-PA"/>
    <property type="gene ID" value="PHUM232220"/>
</dbReference>
<evidence type="ECO:0000256" key="19">
    <source>
        <dbReference type="ARBA" id="ARBA00082785"/>
    </source>
</evidence>
<evidence type="ECO:0000256" key="7">
    <source>
        <dbReference type="ARBA" id="ARBA00022679"/>
    </source>
</evidence>
<dbReference type="OMA" id="CKLIIDW"/>
<evidence type="ECO:0000256" key="3">
    <source>
        <dbReference type="ARBA" id="ARBA00012611"/>
    </source>
</evidence>
<evidence type="ECO:0000256" key="18">
    <source>
        <dbReference type="ARBA" id="ARBA00061237"/>
    </source>
</evidence>
<proteinExistence type="inferred from homology"/>
<evidence type="ECO:0000256" key="10">
    <source>
        <dbReference type="ARBA" id="ARBA00022968"/>
    </source>
</evidence>
<dbReference type="eggNOG" id="KOG2941">
    <property type="taxonomic scope" value="Eukaryota"/>
</dbReference>
<evidence type="ECO:0000259" key="21">
    <source>
        <dbReference type="Pfam" id="PF00534"/>
    </source>
</evidence>
<dbReference type="EC" id="2.4.1.142" evidence="3"/>
<dbReference type="GO" id="GO:0004578">
    <property type="term" value="F:chitobiosyldiphosphodolichol beta-mannosyltransferase activity"/>
    <property type="evidence" value="ECO:0007669"/>
    <property type="project" value="UniProtKB-EC"/>
</dbReference>
<dbReference type="Gene3D" id="3.40.50.2000">
    <property type="entry name" value="Glycogen Phosphorylase B"/>
    <property type="match status" value="1"/>
</dbReference>
<evidence type="ECO:0000256" key="6">
    <source>
        <dbReference type="ARBA" id="ARBA00022676"/>
    </source>
</evidence>
<evidence type="ECO:0000256" key="17">
    <source>
        <dbReference type="ARBA" id="ARBA00056362"/>
    </source>
</evidence>
<keyword evidence="11 20" id="KW-1133">Transmembrane helix</keyword>
<keyword evidence="24" id="KW-1185">Reference proteome</keyword>
<reference evidence="23" key="3">
    <citation type="submission" date="2020-05" db="UniProtKB">
        <authorList>
            <consortium name="EnsemblMetazoa"/>
        </authorList>
    </citation>
    <scope>IDENTIFICATION</scope>
    <source>
        <strain evidence="23">USDA</strain>
    </source>
</reference>
<evidence type="ECO:0000256" key="15">
    <source>
        <dbReference type="ARBA" id="ARBA00033088"/>
    </source>
</evidence>
<dbReference type="InParanoid" id="E0VIS3"/>
<accession>E0VIS3</accession>
<dbReference type="HOGENOM" id="CLU_012079_0_0_1"/>
<dbReference type="FunFam" id="3.40.50.2000:FF:000096">
    <property type="entry name" value="ALG1, chitobiosyldiphosphodolichol beta-mannosyltransferase"/>
    <property type="match status" value="1"/>
</dbReference>
<keyword evidence="12 20" id="KW-0472">Membrane</keyword>
<reference evidence="22" key="1">
    <citation type="submission" date="2007-04" db="EMBL/GenBank/DDBJ databases">
        <title>Annotation of Pediculus humanus corporis strain USDA.</title>
        <authorList>
            <person name="Kirkness E."/>
            <person name="Hannick L."/>
            <person name="Hass B."/>
            <person name="Bruggner R."/>
            <person name="Lawson D."/>
            <person name="Bidwell S."/>
            <person name="Joardar V."/>
            <person name="Caler E."/>
            <person name="Walenz B."/>
            <person name="Inman J."/>
            <person name="Schobel S."/>
            <person name="Galinsky K."/>
            <person name="Amedeo P."/>
            <person name="Strausberg R."/>
        </authorList>
    </citation>
    <scope>NUCLEOTIDE SEQUENCE</scope>
    <source>
        <strain evidence="22">USDA</strain>
    </source>
</reference>
<feature type="domain" description="Glycosyl transferase family 1" evidence="21">
    <location>
        <begin position="240"/>
        <end position="404"/>
    </location>
</feature>
<keyword evidence="7 22" id="KW-0808">Transferase</keyword>
<dbReference type="InterPro" id="IPR001296">
    <property type="entry name" value="Glyco_trans_1"/>
</dbReference>
<dbReference type="GO" id="GO:0005789">
    <property type="term" value="C:endoplasmic reticulum membrane"/>
    <property type="evidence" value="ECO:0007669"/>
    <property type="project" value="UniProtKB-SubCell"/>
</dbReference>
<gene>
    <name evidence="23" type="primary">8230069</name>
    <name evidence="22" type="ORF">Phum_PHUM232220</name>
</gene>
<dbReference type="CTD" id="8230069"/>
<dbReference type="Proteomes" id="UP000009046">
    <property type="component" value="Unassembled WGS sequence"/>
</dbReference>
<keyword evidence="8 20" id="KW-0812">Transmembrane</keyword>
<dbReference type="KEGG" id="phu:Phum_PHUM232220"/>
<dbReference type="SUPFAM" id="SSF53756">
    <property type="entry name" value="UDP-Glycosyltransferase/glycogen phosphorylase"/>
    <property type="match status" value="1"/>
</dbReference>
<keyword evidence="6 22" id="KW-0328">Glycosyltransferase</keyword>
<dbReference type="VEuPathDB" id="VectorBase:PHUM232220"/>
<comment type="catalytic activity">
    <reaction evidence="16">
        <text>an N,N'-diacetylchitobiosyl-diphospho-di-trans,poly-cis-dolichol + GDP-alpha-D-mannose = a beta-D-Man-(1-&gt;4)-beta-D-GlcNAc-(1-&gt;4)-alpha-D-GlcNAc-diphospho-di-trans,poly-cis-dolichol + GDP + H(+)</text>
        <dbReference type="Rhea" id="RHEA:13865"/>
        <dbReference type="Rhea" id="RHEA-COMP:19510"/>
        <dbReference type="Rhea" id="RHEA-COMP:19511"/>
        <dbReference type="ChEBI" id="CHEBI:15378"/>
        <dbReference type="ChEBI" id="CHEBI:57269"/>
        <dbReference type="ChEBI" id="CHEBI:57527"/>
        <dbReference type="ChEBI" id="CHEBI:58189"/>
        <dbReference type="ChEBI" id="CHEBI:58472"/>
        <dbReference type="EC" id="2.4.1.142"/>
    </reaction>
    <physiologicalReaction direction="left-to-right" evidence="16">
        <dbReference type="Rhea" id="RHEA:13866"/>
    </physiologicalReaction>
</comment>
<evidence type="ECO:0000256" key="11">
    <source>
        <dbReference type="ARBA" id="ARBA00022989"/>
    </source>
</evidence>
<comment type="function">
    <text evidence="17">Mannosyltransferase that operates in the biosynthetic pathway of dolichol-linked oligosaccharides, the glycan precursors employed in protein asparagine (N)-glycosylation. The assembly of dolichol-linked oligosaccharides begins on the cytosolic side of the endoplasmic reticulum membrane and finishes in its lumen. The sequential addition of sugars to dolichol pyrophosphate produces dolichol-linked oligosaccharides containing fourteen sugars, including two GlcNAcs, nine mannoses and three glucoses. Once assembled, the oligosaccharide is transferred from the lipid to nascent proteins by oligosaccharyltransferases. Catalyzes, on the cytoplasmic face of the endoplasmic reticulum, the addition of the first mannose residues to the dolichol-linked oligosaccharide chain, to produce Man1GlcNAc(2)-PP-dolichol core oligosaccharide. Man1GlcNAc(2)-PP-dolichol is a substrate for ALG2, the following enzyme in the biosynthetic pathway.</text>
</comment>
<comment type="similarity">
    <text evidence="18">Belongs to the glycosyltransferase group 1 family. Glycosyltransferase 33 subfamily.</text>
</comment>
<evidence type="ECO:0000256" key="2">
    <source>
        <dbReference type="ARBA" id="ARBA00004922"/>
    </source>
</evidence>
<evidence type="ECO:0000256" key="16">
    <source>
        <dbReference type="ARBA" id="ARBA00045071"/>
    </source>
</evidence>
<evidence type="ECO:0000313" key="24">
    <source>
        <dbReference type="Proteomes" id="UP000009046"/>
    </source>
</evidence>
<dbReference type="EMBL" id="DS235205">
    <property type="protein sequence ID" value="EEB13279.1"/>
    <property type="molecule type" value="Genomic_DNA"/>
</dbReference>
<evidence type="ECO:0000256" key="5">
    <source>
        <dbReference type="ARBA" id="ARBA00022553"/>
    </source>
</evidence>
<dbReference type="AlphaFoldDB" id="E0VIS3"/>
<comment type="pathway">
    <text evidence="2">Protein modification; protein glycosylation.</text>
</comment>